<dbReference type="AlphaFoldDB" id="A0A972FS38"/>
<dbReference type="PANTHER" id="PTHR30005:SF0">
    <property type="entry name" value="RETROGRADE REGULATION PROTEIN 2"/>
    <property type="match status" value="1"/>
</dbReference>
<reference evidence="2" key="1">
    <citation type="submission" date="2020-04" db="EMBL/GenBank/DDBJ databases">
        <title>Description of Shewanella salipaludis sp. nov., isolated from a salt marsh.</title>
        <authorList>
            <person name="Park S."/>
            <person name="Yoon J.-H."/>
        </authorList>
    </citation>
    <scope>NUCLEOTIDE SEQUENCE</scope>
    <source>
        <strain evidence="2">SHSM-M6</strain>
    </source>
</reference>
<dbReference type="InterPro" id="IPR050273">
    <property type="entry name" value="GppA/Ppx_hydrolase"/>
</dbReference>
<evidence type="ECO:0000259" key="1">
    <source>
        <dbReference type="Pfam" id="PF02541"/>
    </source>
</evidence>
<evidence type="ECO:0000313" key="2">
    <source>
        <dbReference type="EMBL" id="NMH65178.1"/>
    </source>
</evidence>
<name>A0A972FS38_9GAMM</name>
<accession>A0A972FS38</accession>
<organism evidence="2 3">
    <name type="scientific">Shewanella salipaludis</name>
    <dbReference type="NCBI Taxonomy" id="2723052"/>
    <lineage>
        <taxon>Bacteria</taxon>
        <taxon>Pseudomonadati</taxon>
        <taxon>Pseudomonadota</taxon>
        <taxon>Gammaproteobacteria</taxon>
        <taxon>Alteromonadales</taxon>
        <taxon>Shewanellaceae</taxon>
        <taxon>Shewanella</taxon>
    </lineage>
</organism>
<proteinExistence type="predicted"/>
<dbReference type="PANTHER" id="PTHR30005">
    <property type="entry name" value="EXOPOLYPHOSPHATASE"/>
    <property type="match status" value="1"/>
</dbReference>
<dbReference type="InterPro" id="IPR003695">
    <property type="entry name" value="Ppx_GppA_N"/>
</dbReference>
<feature type="domain" description="Ppx/GppA phosphatase N-terminal" evidence="1">
    <location>
        <begin position="20"/>
        <end position="297"/>
    </location>
</feature>
<dbReference type="RefSeq" id="WP_169563856.1">
    <property type="nucleotide sequence ID" value="NZ_JAAXYH010000004.1"/>
</dbReference>
<dbReference type="CDD" id="cd24053">
    <property type="entry name" value="ASKHA_NBD_EcPPX-GppA-like"/>
    <property type="match status" value="1"/>
</dbReference>
<protein>
    <submittedName>
        <fullName evidence="2">Exopolyphosphatase</fullName>
    </submittedName>
</protein>
<dbReference type="Gene3D" id="3.30.420.150">
    <property type="entry name" value="Exopolyphosphatase. Domain 2"/>
    <property type="match status" value="1"/>
</dbReference>
<dbReference type="Gene3D" id="3.30.420.40">
    <property type="match status" value="1"/>
</dbReference>
<dbReference type="Proteomes" id="UP000737113">
    <property type="component" value="Unassembled WGS sequence"/>
</dbReference>
<dbReference type="InterPro" id="IPR043129">
    <property type="entry name" value="ATPase_NBD"/>
</dbReference>
<dbReference type="SUPFAM" id="SSF53067">
    <property type="entry name" value="Actin-like ATPase domain"/>
    <property type="match status" value="2"/>
</dbReference>
<keyword evidence="3" id="KW-1185">Reference proteome</keyword>
<dbReference type="GO" id="GO:0008894">
    <property type="term" value="F:guanosine-5'-triphosphate,3'-diphosphate diphosphatase activity"/>
    <property type="evidence" value="ECO:0007669"/>
    <property type="project" value="TreeGrafter"/>
</dbReference>
<sequence>MPTPAYAAITLGSNSFNMLIARTQGDRPQVIAKYKRKVRLAEGIAPDGRLSQAVMQRGLDCLAMFAQMLAEHKIAADNVAVIATATLRCISNADDFCRHALSVLGHPIEIITGLREAELIYQGMVTTTCGAGRRLVIDIGGASTEFIVGDGHELLFKTSLPIGCVTFNQQFFTSAPLQQLDFDDARQQVLLSLGEQRQELRRLGWQCVVGASGAVQSVVELLLHRRQAETITPQVLECLKQEILNQSDLSLSGIRGLCPERAPTFAAGVAILSALFELLGIEKLSLSGGALREGVLHMLASRIDHR</sequence>
<gene>
    <name evidence="2" type="ORF">HC757_08340</name>
</gene>
<comment type="caution">
    <text evidence="2">The sequence shown here is derived from an EMBL/GenBank/DDBJ whole genome shotgun (WGS) entry which is preliminary data.</text>
</comment>
<dbReference type="GO" id="GO:0015949">
    <property type="term" value="P:nucleobase-containing small molecule interconversion"/>
    <property type="evidence" value="ECO:0007669"/>
    <property type="project" value="TreeGrafter"/>
</dbReference>
<evidence type="ECO:0000313" key="3">
    <source>
        <dbReference type="Proteomes" id="UP000737113"/>
    </source>
</evidence>
<dbReference type="Pfam" id="PF02541">
    <property type="entry name" value="Ppx-GppA"/>
    <property type="match status" value="1"/>
</dbReference>
<dbReference type="EMBL" id="JAAXYH010000004">
    <property type="protein sequence ID" value="NMH65178.1"/>
    <property type="molecule type" value="Genomic_DNA"/>
</dbReference>